<keyword evidence="2" id="KW-0805">Transcription regulation</keyword>
<dbReference type="GO" id="GO:0006351">
    <property type="term" value="P:DNA-templated transcription"/>
    <property type="evidence" value="ECO:0007669"/>
    <property type="project" value="TreeGrafter"/>
</dbReference>
<dbReference type="PANTHER" id="PTHR30537">
    <property type="entry name" value="HTH-TYPE TRANSCRIPTIONAL REGULATOR"/>
    <property type="match status" value="1"/>
</dbReference>
<dbReference type="EMBL" id="CP044331">
    <property type="protein sequence ID" value="QGM97481.1"/>
    <property type="molecule type" value="Genomic_DNA"/>
</dbReference>
<dbReference type="Proteomes" id="UP000422569">
    <property type="component" value="Chromosome"/>
</dbReference>
<sequence length="305" mass="33358">MDQLQSMKAFIAVAEAGQFALASERLGLSRAMASKLVMDLEAHLGVRLLNRTTRKVSLTEPGIVYLERCRDIIVAVVDAENEISNQATEPLGHLRVSAPMSFGVSHLARQIAAFKIRYPRVSIDLVLNDRLVDIVEEGYDLAIRIGRLTDSSLIARRIGASQNIVCASPIYLSSHGRPEVPAELSQHDCVLYSYASAGDTWTFSGPKGEQSVRVGGSVVCNNGDAICRMAIEGLGVVALPDFIVEHHLRSGVIQQILSDYPLPAVGIYAVYPSARHLPRKLRAFVNFLSRAFSQKRALPEFPLPP</sequence>
<dbReference type="FunFam" id="1.10.10.10:FF:000001">
    <property type="entry name" value="LysR family transcriptional regulator"/>
    <property type="match status" value="1"/>
</dbReference>
<evidence type="ECO:0000256" key="2">
    <source>
        <dbReference type="ARBA" id="ARBA00023015"/>
    </source>
</evidence>
<evidence type="ECO:0000256" key="4">
    <source>
        <dbReference type="ARBA" id="ARBA00023163"/>
    </source>
</evidence>
<dbReference type="Gene3D" id="3.40.190.290">
    <property type="match status" value="1"/>
</dbReference>
<dbReference type="RefSeq" id="WP_040579351.1">
    <property type="nucleotide sequence ID" value="NZ_CP044331.1"/>
</dbReference>
<dbReference type="KEGG" id="mpar:F7D14_08390"/>
<name>A0A6B8M3K8_9HYPH</name>
<accession>A0A6B8M3K8</accession>
<evidence type="ECO:0000256" key="3">
    <source>
        <dbReference type="ARBA" id="ARBA00023125"/>
    </source>
</evidence>
<evidence type="ECO:0000313" key="6">
    <source>
        <dbReference type="EMBL" id="QGM97481.1"/>
    </source>
</evidence>
<dbReference type="FunFam" id="3.40.190.290:FF:000001">
    <property type="entry name" value="Transcriptional regulator, LysR family"/>
    <property type="match status" value="1"/>
</dbReference>
<protein>
    <submittedName>
        <fullName evidence="6">LysR family transcriptional regulator</fullName>
    </submittedName>
</protein>
<keyword evidence="3" id="KW-0238">DNA-binding</keyword>
<proteinExistence type="inferred from homology"/>
<dbReference type="Pfam" id="PF03466">
    <property type="entry name" value="LysR_substrate"/>
    <property type="match status" value="1"/>
</dbReference>
<keyword evidence="4" id="KW-0804">Transcription</keyword>
<dbReference type="PROSITE" id="PS50931">
    <property type="entry name" value="HTH_LYSR"/>
    <property type="match status" value="1"/>
</dbReference>
<evidence type="ECO:0000313" key="7">
    <source>
        <dbReference type="Proteomes" id="UP000422569"/>
    </source>
</evidence>
<dbReference type="InterPro" id="IPR058163">
    <property type="entry name" value="LysR-type_TF_proteobact-type"/>
</dbReference>
<dbReference type="GO" id="GO:0043565">
    <property type="term" value="F:sequence-specific DNA binding"/>
    <property type="evidence" value="ECO:0007669"/>
    <property type="project" value="TreeGrafter"/>
</dbReference>
<keyword evidence="7" id="KW-1185">Reference proteome</keyword>
<dbReference type="InterPro" id="IPR036390">
    <property type="entry name" value="WH_DNA-bd_sf"/>
</dbReference>
<dbReference type="CDD" id="cd08422">
    <property type="entry name" value="PBP2_CrgA_like"/>
    <property type="match status" value="1"/>
</dbReference>
<dbReference type="InterPro" id="IPR036388">
    <property type="entry name" value="WH-like_DNA-bd_sf"/>
</dbReference>
<dbReference type="PANTHER" id="PTHR30537:SF5">
    <property type="entry name" value="HTH-TYPE TRANSCRIPTIONAL ACTIVATOR TTDR-RELATED"/>
    <property type="match status" value="1"/>
</dbReference>
<dbReference type="Gene3D" id="1.10.10.10">
    <property type="entry name" value="Winged helix-like DNA-binding domain superfamily/Winged helix DNA-binding domain"/>
    <property type="match status" value="1"/>
</dbReference>
<gene>
    <name evidence="6" type="ORF">F7D14_08390</name>
</gene>
<dbReference type="AlphaFoldDB" id="A0A6B8M3K8"/>
<dbReference type="InterPro" id="IPR005119">
    <property type="entry name" value="LysR_subst-bd"/>
</dbReference>
<dbReference type="GO" id="GO:0003700">
    <property type="term" value="F:DNA-binding transcription factor activity"/>
    <property type="evidence" value="ECO:0007669"/>
    <property type="project" value="InterPro"/>
</dbReference>
<evidence type="ECO:0000259" key="5">
    <source>
        <dbReference type="PROSITE" id="PS50931"/>
    </source>
</evidence>
<dbReference type="SUPFAM" id="SSF46785">
    <property type="entry name" value="Winged helix' DNA-binding domain"/>
    <property type="match status" value="1"/>
</dbReference>
<reference evidence="6 7" key="1">
    <citation type="submission" date="2019-09" db="EMBL/GenBank/DDBJ databases">
        <title>Isolation and complete genome sequencing of Methylocystis species.</title>
        <authorList>
            <person name="Rumah B.L."/>
            <person name="Stead C.E."/>
            <person name="Stevens B.C."/>
            <person name="Minton N.P."/>
            <person name="Grosse-Honebrink A."/>
            <person name="Zhang Y."/>
        </authorList>
    </citation>
    <scope>NUCLEOTIDE SEQUENCE [LARGE SCALE GENOMIC DNA]</scope>
    <source>
        <strain evidence="6 7">BRCS2</strain>
    </source>
</reference>
<comment type="similarity">
    <text evidence="1">Belongs to the LysR transcriptional regulatory family.</text>
</comment>
<dbReference type="SUPFAM" id="SSF53850">
    <property type="entry name" value="Periplasmic binding protein-like II"/>
    <property type="match status" value="1"/>
</dbReference>
<dbReference type="Pfam" id="PF00126">
    <property type="entry name" value="HTH_1"/>
    <property type="match status" value="1"/>
</dbReference>
<feature type="domain" description="HTH lysR-type" evidence="5">
    <location>
        <begin position="1"/>
        <end position="59"/>
    </location>
</feature>
<evidence type="ECO:0000256" key="1">
    <source>
        <dbReference type="ARBA" id="ARBA00009437"/>
    </source>
</evidence>
<organism evidence="6 7">
    <name type="scientific">Methylocystis parvus</name>
    <dbReference type="NCBI Taxonomy" id="134"/>
    <lineage>
        <taxon>Bacteria</taxon>
        <taxon>Pseudomonadati</taxon>
        <taxon>Pseudomonadota</taxon>
        <taxon>Alphaproteobacteria</taxon>
        <taxon>Hyphomicrobiales</taxon>
        <taxon>Methylocystaceae</taxon>
        <taxon>Methylocystis</taxon>
    </lineage>
</organism>
<dbReference type="InterPro" id="IPR000847">
    <property type="entry name" value="LysR_HTH_N"/>
</dbReference>